<dbReference type="RefSeq" id="WP_000475240.1">
    <property type="nucleotide sequence ID" value="NZ_NTWE01000065.1"/>
</dbReference>
<evidence type="ECO:0000313" key="2">
    <source>
        <dbReference type="EMBL" id="PEV95867.1"/>
    </source>
</evidence>
<accession>A0A2A8PPH4</accession>
<feature type="signal peptide" evidence="1">
    <location>
        <begin position="1"/>
        <end position="27"/>
    </location>
</feature>
<evidence type="ECO:0000313" key="3">
    <source>
        <dbReference type="Proteomes" id="UP000220635"/>
    </source>
</evidence>
<dbReference type="OrthoDB" id="2617475at2"/>
<sequence>MFKKVIPALTAVTLSVGVLLPTSSAFADSKENSAINPVPNNNVVINPVQLTNGPVINPEDEVEAAGKWGWAIKGALHTIKAGIKAGDWILGLVEEKMGSASIKYLRNNVTKVNKGLDKAISKINEGTDYVQATVRDIIFESLRSAGVPNATAMDLAENIAAVVSAIAL</sequence>
<gene>
    <name evidence="2" type="ORF">CN425_25655</name>
</gene>
<name>A0A2A8PPH4_BACCE</name>
<evidence type="ECO:0000256" key="1">
    <source>
        <dbReference type="SAM" id="SignalP"/>
    </source>
</evidence>
<evidence type="ECO:0008006" key="4">
    <source>
        <dbReference type="Google" id="ProtNLM"/>
    </source>
</evidence>
<protein>
    <recommendedName>
        <fullName evidence="4">Secreted protein</fullName>
    </recommendedName>
</protein>
<organism evidence="2 3">
    <name type="scientific">Bacillus cereus</name>
    <dbReference type="NCBI Taxonomy" id="1396"/>
    <lineage>
        <taxon>Bacteria</taxon>
        <taxon>Bacillati</taxon>
        <taxon>Bacillota</taxon>
        <taxon>Bacilli</taxon>
        <taxon>Bacillales</taxon>
        <taxon>Bacillaceae</taxon>
        <taxon>Bacillus</taxon>
        <taxon>Bacillus cereus group</taxon>
    </lineage>
</organism>
<feature type="chain" id="PRO_5012405406" description="Secreted protein" evidence="1">
    <location>
        <begin position="28"/>
        <end position="168"/>
    </location>
</feature>
<keyword evidence="1" id="KW-0732">Signal</keyword>
<comment type="caution">
    <text evidence="2">The sequence shown here is derived from an EMBL/GenBank/DDBJ whole genome shotgun (WGS) entry which is preliminary data.</text>
</comment>
<dbReference type="AlphaFoldDB" id="A0A2A8PPH4"/>
<dbReference type="Proteomes" id="UP000220635">
    <property type="component" value="Unassembled WGS sequence"/>
</dbReference>
<dbReference type="EMBL" id="NTWE01000065">
    <property type="protein sequence ID" value="PEV95867.1"/>
    <property type="molecule type" value="Genomic_DNA"/>
</dbReference>
<reference evidence="2 3" key="1">
    <citation type="submission" date="2017-09" db="EMBL/GenBank/DDBJ databases">
        <title>Large-scale bioinformatics analysis of Bacillus genomes uncovers conserved roles of natural products in bacterial physiology.</title>
        <authorList>
            <consortium name="Agbiome Team Llc"/>
            <person name="Bleich R.M."/>
            <person name="Grubbs K.J."/>
            <person name="Santa Maria K.C."/>
            <person name="Allen S.E."/>
            <person name="Farag S."/>
            <person name="Shank E.A."/>
            <person name="Bowers A."/>
        </authorList>
    </citation>
    <scope>NUCLEOTIDE SEQUENCE [LARGE SCALE GENOMIC DNA]</scope>
    <source>
        <strain evidence="2 3">AFS010695</strain>
    </source>
</reference>
<proteinExistence type="predicted"/>